<accession>A0AA43U6F5</accession>
<feature type="non-terminal residue" evidence="2">
    <location>
        <position position="151"/>
    </location>
</feature>
<keyword evidence="3" id="KW-1185">Reference proteome</keyword>
<dbReference type="Gene3D" id="3.80.10.10">
    <property type="entry name" value="Ribonuclease Inhibitor"/>
    <property type="match status" value="1"/>
</dbReference>
<keyword evidence="1" id="KW-0732">Signal</keyword>
<gene>
    <name evidence="2" type="ORF">Q3982_06340</name>
</gene>
<evidence type="ECO:0000313" key="3">
    <source>
        <dbReference type="Proteomes" id="UP001168575"/>
    </source>
</evidence>
<organism evidence="2 3">
    <name type="scientific">Phoenicibacter congonensis</name>
    <dbReference type="NCBI Taxonomy" id="1944646"/>
    <lineage>
        <taxon>Bacteria</taxon>
        <taxon>Bacillati</taxon>
        <taxon>Actinomycetota</taxon>
        <taxon>Coriobacteriia</taxon>
        <taxon>Eggerthellales</taxon>
        <taxon>Eggerthellaceae</taxon>
        <taxon>Phoenicibacter</taxon>
    </lineage>
</organism>
<reference evidence="2" key="1">
    <citation type="submission" date="2023-07" db="EMBL/GenBank/DDBJ databases">
        <title>Between Cages and Wild: Unraveling the Impact of Captivity on Animal Microbiomes and Antimicrobial Resistance.</title>
        <authorList>
            <person name="Schmartz G.P."/>
            <person name="Rehner J."/>
            <person name="Schuff M.J."/>
            <person name="Becker S.L."/>
            <person name="Kravczyk M."/>
            <person name="Gurevich A."/>
            <person name="Francke R."/>
            <person name="Mueller R."/>
            <person name="Keller V."/>
            <person name="Keller A."/>
        </authorList>
    </citation>
    <scope>NUCLEOTIDE SEQUENCE</scope>
    <source>
        <strain evidence="2">S12M_St_49</strain>
    </source>
</reference>
<comment type="caution">
    <text evidence="2">The sequence shown here is derived from an EMBL/GenBank/DDBJ whole genome shotgun (WGS) entry which is preliminary data.</text>
</comment>
<sequence>MKKRHICILTALVAISTSTMPFATVPTSKAISKWEMESGYTEYRYSGSGDYGLTYYIYPDHAALVEVDWDWSGVILDEMVQGVPLTTIADEAFRGEITSYIEIPSTMVDLGSSLGELDHSFTLVIDSDNEEYINVDDVIYTTDMTELVRCS</sequence>
<evidence type="ECO:0000313" key="2">
    <source>
        <dbReference type="EMBL" id="MDO4842278.1"/>
    </source>
</evidence>
<proteinExistence type="predicted"/>
<evidence type="ECO:0008006" key="4">
    <source>
        <dbReference type="Google" id="ProtNLM"/>
    </source>
</evidence>
<feature type="chain" id="PRO_5041324874" description="Beta-lactamase-inhibitor-like PepSY-like domain-containing protein" evidence="1">
    <location>
        <begin position="24"/>
        <end position="151"/>
    </location>
</feature>
<dbReference type="InterPro" id="IPR032675">
    <property type="entry name" value="LRR_dom_sf"/>
</dbReference>
<dbReference type="EMBL" id="JAUMVS010000131">
    <property type="protein sequence ID" value="MDO4842278.1"/>
    <property type="molecule type" value="Genomic_DNA"/>
</dbReference>
<dbReference type="AlphaFoldDB" id="A0AA43U6F5"/>
<name>A0AA43U6F5_9ACTN</name>
<dbReference type="Proteomes" id="UP001168575">
    <property type="component" value="Unassembled WGS sequence"/>
</dbReference>
<feature type="signal peptide" evidence="1">
    <location>
        <begin position="1"/>
        <end position="23"/>
    </location>
</feature>
<protein>
    <recommendedName>
        <fullName evidence="4">Beta-lactamase-inhibitor-like PepSY-like domain-containing protein</fullName>
    </recommendedName>
</protein>
<evidence type="ECO:0000256" key="1">
    <source>
        <dbReference type="SAM" id="SignalP"/>
    </source>
</evidence>